<proteinExistence type="predicted"/>
<name>A0A1V2R5R4_9GAMM</name>
<accession>A0A1V2R5R4</accession>
<evidence type="ECO:0000313" key="1">
    <source>
        <dbReference type="EMBL" id="ONK07783.1"/>
    </source>
</evidence>
<protein>
    <submittedName>
        <fullName evidence="1">Uncharacterized protein</fullName>
    </submittedName>
</protein>
<gene>
    <name evidence="1" type="ORF">BSK71_08935</name>
</gene>
<sequence>MHQKNSRHMKSHRHYFMRTYNVRGKSETGKVSYFISVLFEAKKRLNTIPVFSLGKWLLGEPCAKSWHLYKLY</sequence>
<dbReference type="AlphaFoldDB" id="A0A1V2R5R4"/>
<dbReference type="Proteomes" id="UP000189286">
    <property type="component" value="Unassembled WGS sequence"/>
</dbReference>
<reference evidence="2" key="1">
    <citation type="submission" date="2016-11" db="EMBL/GenBank/DDBJ databases">
        <authorList>
            <person name="Panda P."/>
            <person name="Visnovsky S."/>
            <person name="Pitman A."/>
        </authorList>
    </citation>
    <scope>NUCLEOTIDE SEQUENCE [LARGE SCALE GENOMIC DNA]</scope>
    <source>
        <strain evidence="2">ICMP 9972</strain>
    </source>
</reference>
<evidence type="ECO:0000313" key="2">
    <source>
        <dbReference type="Proteomes" id="UP000189286"/>
    </source>
</evidence>
<organism evidence="1 2">
    <name type="scientific">Pectobacterium actinidiae</name>
    <dbReference type="NCBI Taxonomy" id="1507808"/>
    <lineage>
        <taxon>Bacteria</taxon>
        <taxon>Pseudomonadati</taxon>
        <taxon>Pseudomonadota</taxon>
        <taxon>Gammaproteobacteria</taxon>
        <taxon>Enterobacterales</taxon>
        <taxon>Pectobacteriaceae</taxon>
        <taxon>Pectobacterium</taxon>
    </lineage>
</organism>
<dbReference type="EMBL" id="MPUJ01000004">
    <property type="protein sequence ID" value="ONK07783.1"/>
    <property type="molecule type" value="Genomic_DNA"/>
</dbReference>
<comment type="caution">
    <text evidence="1">The sequence shown here is derived from an EMBL/GenBank/DDBJ whole genome shotgun (WGS) entry which is preliminary data.</text>
</comment>